<keyword evidence="2" id="KW-0560">Oxidoreductase</keyword>
<evidence type="ECO:0000259" key="4">
    <source>
        <dbReference type="Pfam" id="PF08240"/>
    </source>
</evidence>
<dbReference type="GO" id="GO:0016491">
    <property type="term" value="F:oxidoreductase activity"/>
    <property type="evidence" value="ECO:0007669"/>
    <property type="project" value="UniProtKB-KW"/>
</dbReference>
<feature type="domain" description="Alcohol dehydrogenase-like N-terminal" evidence="4">
    <location>
        <begin position="25"/>
        <end position="135"/>
    </location>
</feature>
<keyword evidence="6" id="KW-1185">Reference proteome</keyword>
<evidence type="ECO:0000256" key="1">
    <source>
        <dbReference type="ARBA" id="ARBA00001947"/>
    </source>
</evidence>
<feature type="domain" description="Alcohol dehydrogenase-like C-terminal" evidence="3">
    <location>
        <begin position="174"/>
        <end position="285"/>
    </location>
</feature>
<dbReference type="RefSeq" id="WP_071084796.1">
    <property type="nucleotide sequence ID" value="NZ_MBLM01000116.1"/>
</dbReference>
<dbReference type="SUPFAM" id="SSF50129">
    <property type="entry name" value="GroES-like"/>
    <property type="match status" value="1"/>
</dbReference>
<dbReference type="Gene3D" id="3.40.50.720">
    <property type="entry name" value="NAD(P)-binding Rossmann-like Domain"/>
    <property type="match status" value="1"/>
</dbReference>
<dbReference type="CDD" id="cd05188">
    <property type="entry name" value="MDR"/>
    <property type="match status" value="1"/>
</dbReference>
<comment type="caution">
    <text evidence="5">The sequence shown here is derived from an EMBL/GenBank/DDBJ whole genome shotgun (WGS) entry which is preliminary data.</text>
</comment>
<dbReference type="InterPro" id="IPR013154">
    <property type="entry name" value="ADH-like_N"/>
</dbReference>
<dbReference type="Pfam" id="PF08240">
    <property type="entry name" value="ADH_N"/>
    <property type="match status" value="1"/>
</dbReference>
<organism evidence="5 6">
    <name type="scientific">Parafrankia colletiae</name>
    <dbReference type="NCBI Taxonomy" id="573497"/>
    <lineage>
        <taxon>Bacteria</taxon>
        <taxon>Bacillati</taxon>
        <taxon>Actinomycetota</taxon>
        <taxon>Actinomycetes</taxon>
        <taxon>Frankiales</taxon>
        <taxon>Frankiaceae</taxon>
        <taxon>Parafrankia</taxon>
    </lineage>
</organism>
<evidence type="ECO:0000259" key="3">
    <source>
        <dbReference type="Pfam" id="PF00107"/>
    </source>
</evidence>
<comment type="cofactor">
    <cofactor evidence="1">
        <name>Zn(2+)</name>
        <dbReference type="ChEBI" id="CHEBI:29105"/>
    </cofactor>
</comment>
<dbReference type="InterPro" id="IPR036291">
    <property type="entry name" value="NAD(P)-bd_dom_sf"/>
</dbReference>
<dbReference type="PANTHER" id="PTHR43401:SF2">
    <property type="entry name" value="L-THREONINE 3-DEHYDROGENASE"/>
    <property type="match status" value="1"/>
</dbReference>
<dbReference type="Gene3D" id="3.90.180.10">
    <property type="entry name" value="Medium-chain alcohol dehydrogenases, catalytic domain"/>
    <property type="match status" value="1"/>
</dbReference>
<name>A0A1S1QSG8_9ACTN</name>
<reference evidence="6" key="1">
    <citation type="submission" date="2016-07" db="EMBL/GenBank/DDBJ databases">
        <title>Sequence Frankia sp. strain CcI1.17.</title>
        <authorList>
            <person name="Ghodhbane-Gtari F."/>
            <person name="Swanson E."/>
            <person name="Gueddou A."/>
            <person name="Morris K."/>
            <person name="Hezbri K."/>
            <person name="Ktari A."/>
            <person name="Nouioui I."/>
            <person name="Abebe-Akele F."/>
            <person name="Simpson S."/>
            <person name="Thomas K."/>
            <person name="Gtari M."/>
            <person name="Tisa L.S."/>
            <person name="Hurst S."/>
        </authorList>
    </citation>
    <scope>NUCLEOTIDE SEQUENCE [LARGE SCALE GENOMIC DNA]</scope>
    <source>
        <strain evidence="6">Cc1.17</strain>
    </source>
</reference>
<evidence type="ECO:0000313" key="6">
    <source>
        <dbReference type="Proteomes" id="UP000179627"/>
    </source>
</evidence>
<dbReference type="InterPro" id="IPR011032">
    <property type="entry name" value="GroES-like_sf"/>
</dbReference>
<proteinExistence type="predicted"/>
<dbReference type="InterPro" id="IPR013149">
    <property type="entry name" value="ADH-like_C"/>
</dbReference>
<accession>A0A1S1QSG8</accession>
<dbReference type="PANTHER" id="PTHR43401">
    <property type="entry name" value="L-THREONINE 3-DEHYDROGENASE"/>
    <property type="match status" value="1"/>
</dbReference>
<sequence>MPRAIVFKGDETWDLREVPKPALRPGFAVLRVEAVGICHSDVDQFRGHAPVPSGGVFPTVPGHEIVGRIEEITPEAEARFGVREGDRVGVRSVVLGPAGSRVYGFDFPLDEGSGLFGGYADYMELAPGSEVHKLRDDLPATELTVYECLTNAITWIRAVQPGQTLVVEGPGHMGLAAIVGARAAGAGKIIVTGLSGDRLRLDTALRVGADHAIDVENEDVVARVAEITGGAMADVVLDAASGNPVTLKTAMQIARTGATIVAAGMKDRLLDGLDVSQIPLRHLTIAPGGGLDLAGACTMINEGKVPTGVLHGASFPLEQFEDALALADRRVPGQDAVRVSLKVA</sequence>
<evidence type="ECO:0000256" key="2">
    <source>
        <dbReference type="ARBA" id="ARBA00023002"/>
    </source>
</evidence>
<dbReference type="SUPFAM" id="SSF51735">
    <property type="entry name" value="NAD(P)-binding Rossmann-fold domains"/>
    <property type="match status" value="1"/>
</dbReference>
<dbReference type="AlphaFoldDB" id="A0A1S1QSG8"/>
<protein>
    <submittedName>
        <fullName evidence="5">Alcohol dehydrogenase</fullName>
    </submittedName>
</protein>
<dbReference type="InterPro" id="IPR050129">
    <property type="entry name" value="Zn_alcohol_dh"/>
</dbReference>
<dbReference type="Pfam" id="PF00107">
    <property type="entry name" value="ADH_zinc_N"/>
    <property type="match status" value="1"/>
</dbReference>
<gene>
    <name evidence="5" type="ORF">CC117_17685</name>
</gene>
<dbReference type="Proteomes" id="UP000179627">
    <property type="component" value="Unassembled WGS sequence"/>
</dbReference>
<dbReference type="EMBL" id="MBLM01000116">
    <property type="protein sequence ID" value="OHV36509.1"/>
    <property type="molecule type" value="Genomic_DNA"/>
</dbReference>
<dbReference type="OrthoDB" id="241504at2"/>
<evidence type="ECO:0000313" key="5">
    <source>
        <dbReference type="EMBL" id="OHV36509.1"/>
    </source>
</evidence>